<sequence length="141" mass="16495">MFHYFIAYVLVSKSNNYSQIGDTKMKLLFEIKNKVKINRAYVIMRHMEYSKDFSSSLPYARVISRILVSCGVELHREPYKKMGIFMDVDGLFKHKNDANVYASSPAPSGGYTLELIYKNMCEMDIRHSFELRELRSDVNFL</sequence>
<dbReference type="Proteomes" id="UP001157006">
    <property type="component" value="Chromosome 4"/>
</dbReference>
<gene>
    <name evidence="1" type="ORF">VFH_IV157240</name>
</gene>
<keyword evidence="2" id="KW-1185">Reference proteome</keyword>
<evidence type="ECO:0000313" key="2">
    <source>
        <dbReference type="Proteomes" id="UP001157006"/>
    </source>
</evidence>
<organism evidence="1 2">
    <name type="scientific">Vicia faba</name>
    <name type="common">Broad bean</name>
    <name type="synonym">Faba vulgaris</name>
    <dbReference type="NCBI Taxonomy" id="3906"/>
    <lineage>
        <taxon>Eukaryota</taxon>
        <taxon>Viridiplantae</taxon>
        <taxon>Streptophyta</taxon>
        <taxon>Embryophyta</taxon>
        <taxon>Tracheophyta</taxon>
        <taxon>Spermatophyta</taxon>
        <taxon>Magnoliopsida</taxon>
        <taxon>eudicotyledons</taxon>
        <taxon>Gunneridae</taxon>
        <taxon>Pentapetalae</taxon>
        <taxon>rosids</taxon>
        <taxon>fabids</taxon>
        <taxon>Fabales</taxon>
        <taxon>Fabaceae</taxon>
        <taxon>Papilionoideae</taxon>
        <taxon>50 kb inversion clade</taxon>
        <taxon>NPAAA clade</taxon>
        <taxon>Hologalegina</taxon>
        <taxon>IRL clade</taxon>
        <taxon>Fabeae</taxon>
        <taxon>Vicia</taxon>
    </lineage>
</organism>
<reference evidence="1 2" key="1">
    <citation type="submission" date="2023-01" db="EMBL/GenBank/DDBJ databases">
        <authorList>
            <person name="Kreplak J."/>
        </authorList>
    </citation>
    <scope>NUCLEOTIDE SEQUENCE [LARGE SCALE GENOMIC DNA]</scope>
</reference>
<dbReference type="EMBL" id="OX451739">
    <property type="protein sequence ID" value="CAI8609930.1"/>
    <property type="molecule type" value="Genomic_DNA"/>
</dbReference>
<evidence type="ECO:0000313" key="1">
    <source>
        <dbReference type="EMBL" id="CAI8609930.1"/>
    </source>
</evidence>
<dbReference type="AlphaFoldDB" id="A0AAV1ALQ0"/>
<name>A0AAV1ALQ0_VICFA</name>
<proteinExistence type="predicted"/>
<accession>A0AAV1ALQ0</accession>
<protein>
    <submittedName>
        <fullName evidence="1">Uncharacterized protein</fullName>
    </submittedName>
</protein>